<dbReference type="InterPro" id="IPR012336">
    <property type="entry name" value="Thioredoxin-like_fold"/>
</dbReference>
<dbReference type="InterPro" id="IPR036249">
    <property type="entry name" value="Thioredoxin-like_sf"/>
</dbReference>
<name>A0ABW5K0J3_9FLAO</name>
<dbReference type="Gene3D" id="3.40.30.10">
    <property type="entry name" value="Glutaredoxin"/>
    <property type="match status" value="1"/>
</dbReference>
<protein>
    <submittedName>
        <fullName evidence="7">TlpA family protein disulfide reductase</fullName>
    </submittedName>
</protein>
<organism evidence="7 8">
    <name type="scientific">Lacinutrix gracilariae</name>
    <dbReference type="NCBI Taxonomy" id="1747198"/>
    <lineage>
        <taxon>Bacteria</taxon>
        <taxon>Pseudomonadati</taxon>
        <taxon>Bacteroidota</taxon>
        <taxon>Flavobacteriia</taxon>
        <taxon>Flavobacteriales</taxon>
        <taxon>Flavobacteriaceae</taxon>
        <taxon>Lacinutrix</taxon>
    </lineage>
</organism>
<dbReference type="Pfam" id="PF13905">
    <property type="entry name" value="Thioredoxin_8"/>
    <property type="match status" value="1"/>
</dbReference>
<evidence type="ECO:0000256" key="1">
    <source>
        <dbReference type="ARBA" id="ARBA00004196"/>
    </source>
</evidence>
<dbReference type="PROSITE" id="PS51257">
    <property type="entry name" value="PROKAR_LIPOPROTEIN"/>
    <property type="match status" value="1"/>
</dbReference>
<dbReference type="EMBL" id="JBHULM010000009">
    <property type="protein sequence ID" value="MFD2541933.1"/>
    <property type="molecule type" value="Genomic_DNA"/>
</dbReference>
<evidence type="ECO:0000313" key="7">
    <source>
        <dbReference type="EMBL" id="MFD2541933.1"/>
    </source>
</evidence>
<keyword evidence="5" id="KW-0732">Signal</keyword>
<reference evidence="8" key="1">
    <citation type="journal article" date="2019" name="Int. J. Syst. Evol. Microbiol.">
        <title>The Global Catalogue of Microorganisms (GCM) 10K type strain sequencing project: providing services to taxonomists for standard genome sequencing and annotation.</title>
        <authorList>
            <consortium name="The Broad Institute Genomics Platform"/>
            <consortium name="The Broad Institute Genome Sequencing Center for Infectious Disease"/>
            <person name="Wu L."/>
            <person name="Ma J."/>
        </authorList>
    </citation>
    <scope>NUCLEOTIDE SEQUENCE [LARGE SCALE GENOMIC DNA]</scope>
    <source>
        <strain evidence="8">KCTC 42808</strain>
    </source>
</reference>
<comment type="caution">
    <text evidence="7">The sequence shown here is derived from an EMBL/GenBank/DDBJ whole genome shotgun (WGS) entry which is preliminary data.</text>
</comment>
<feature type="chain" id="PRO_5045261844" evidence="5">
    <location>
        <begin position="20"/>
        <end position="163"/>
    </location>
</feature>
<dbReference type="PANTHER" id="PTHR42852:SF6">
    <property type="entry name" value="THIOL:DISULFIDE INTERCHANGE PROTEIN DSBE"/>
    <property type="match status" value="1"/>
</dbReference>
<evidence type="ECO:0000313" key="8">
    <source>
        <dbReference type="Proteomes" id="UP001597467"/>
    </source>
</evidence>
<keyword evidence="4" id="KW-0676">Redox-active center</keyword>
<comment type="subcellular location">
    <subcellularLocation>
        <location evidence="1">Cell envelope</location>
    </subcellularLocation>
</comment>
<feature type="domain" description="Thioredoxin" evidence="6">
    <location>
        <begin position="17"/>
        <end position="163"/>
    </location>
</feature>
<dbReference type="InterPro" id="IPR050553">
    <property type="entry name" value="Thioredoxin_ResA/DsbE_sf"/>
</dbReference>
<evidence type="ECO:0000256" key="4">
    <source>
        <dbReference type="ARBA" id="ARBA00023284"/>
    </source>
</evidence>
<dbReference type="Proteomes" id="UP001597467">
    <property type="component" value="Unassembled WGS sequence"/>
</dbReference>
<keyword evidence="8" id="KW-1185">Reference proteome</keyword>
<dbReference type="PANTHER" id="PTHR42852">
    <property type="entry name" value="THIOL:DISULFIDE INTERCHANGE PROTEIN DSBE"/>
    <property type="match status" value="1"/>
</dbReference>
<gene>
    <name evidence="7" type="ORF">ACFSSB_06330</name>
</gene>
<evidence type="ECO:0000256" key="5">
    <source>
        <dbReference type="SAM" id="SignalP"/>
    </source>
</evidence>
<keyword evidence="3" id="KW-1015">Disulfide bond</keyword>
<sequence>MKKHLLVVCFSILFISCKAQETPTQFTQEALNDTFISFEGENISFKQILEKHKGSTILIDVWASWCGDCIQGMPKVKVLQETNTEMVFLFLSADKSITSWKKGINKYQVKGEHYFMPKGMKSIFSKSIDLDWIPRYLIIDAQGNIKLYKAIKADDSELLKALN</sequence>
<proteinExistence type="predicted"/>
<dbReference type="RefSeq" id="WP_379902190.1">
    <property type="nucleotide sequence ID" value="NZ_JBHULM010000009.1"/>
</dbReference>
<dbReference type="CDD" id="cd02966">
    <property type="entry name" value="TlpA_like_family"/>
    <property type="match status" value="1"/>
</dbReference>
<keyword evidence="2" id="KW-0201">Cytochrome c-type biogenesis</keyword>
<accession>A0ABW5K0J3</accession>
<evidence type="ECO:0000256" key="2">
    <source>
        <dbReference type="ARBA" id="ARBA00022748"/>
    </source>
</evidence>
<evidence type="ECO:0000256" key="3">
    <source>
        <dbReference type="ARBA" id="ARBA00023157"/>
    </source>
</evidence>
<evidence type="ECO:0000259" key="6">
    <source>
        <dbReference type="PROSITE" id="PS51352"/>
    </source>
</evidence>
<dbReference type="InterPro" id="IPR013766">
    <property type="entry name" value="Thioredoxin_domain"/>
</dbReference>
<dbReference type="PROSITE" id="PS51352">
    <property type="entry name" value="THIOREDOXIN_2"/>
    <property type="match status" value="1"/>
</dbReference>
<feature type="signal peptide" evidence="5">
    <location>
        <begin position="1"/>
        <end position="19"/>
    </location>
</feature>
<dbReference type="SUPFAM" id="SSF52833">
    <property type="entry name" value="Thioredoxin-like"/>
    <property type="match status" value="1"/>
</dbReference>